<feature type="region of interest" description="Disordered" evidence="9">
    <location>
        <begin position="1947"/>
        <end position="1966"/>
    </location>
</feature>
<dbReference type="SUPFAM" id="SSF53901">
    <property type="entry name" value="Thiolase-like"/>
    <property type="match status" value="1"/>
</dbReference>
<dbReference type="CDD" id="cd08956">
    <property type="entry name" value="KR_3_FAS_SDR_x"/>
    <property type="match status" value="1"/>
</dbReference>
<dbReference type="Pfam" id="PF02801">
    <property type="entry name" value="Ketoacyl-synt_C"/>
    <property type="match status" value="1"/>
</dbReference>
<feature type="region of interest" description="Disordered" evidence="9">
    <location>
        <begin position="675"/>
        <end position="694"/>
    </location>
</feature>
<dbReference type="Pfam" id="PF21089">
    <property type="entry name" value="PKS_DH_N"/>
    <property type="match status" value="1"/>
</dbReference>
<dbReference type="GO" id="GO:0031177">
    <property type="term" value="F:phosphopantetheine binding"/>
    <property type="evidence" value="ECO:0007669"/>
    <property type="project" value="InterPro"/>
</dbReference>
<dbReference type="PANTHER" id="PTHR43775:SF51">
    <property type="entry name" value="INACTIVE PHENOLPHTHIOCEROL SYNTHESIS POLYKETIDE SYNTHASE TYPE I PKS1-RELATED"/>
    <property type="match status" value="1"/>
</dbReference>
<dbReference type="Pfam" id="PF14765">
    <property type="entry name" value="PS-DH"/>
    <property type="match status" value="1"/>
</dbReference>
<dbReference type="SMART" id="SM00827">
    <property type="entry name" value="PKS_AT"/>
    <property type="match status" value="1"/>
</dbReference>
<evidence type="ECO:0000256" key="2">
    <source>
        <dbReference type="ARBA" id="ARBA00022450"/>
    </source>
</evidence>
<evidence type="ECO:0000256" key="9">
    <source>
        <dbReference type="SAM" id="MobiDB-lite"/>
    </source>
</evidence>
<reference evidence="13" key="1">
    <citation type="submission" date="2024-07" db="EMBL/GenBank/DDBJ databases">
        <authorList>
            <person name="Yu S.T."/>
        </authorList>
    </citation>
    <scope>NUCLEOTIDE SEQUENCE</scope>
    <source>
        <strain evidence="13">R28</strain>
    </source>
</reference>
<dbReference type="Pfam" id="PF00698">
    <property type="entry name" value="Acyl_transf_1"/>
    <property type="match status" value="1"/>
</dbReference>
<dbReference type="InterPro" id="IPR018201">
    <property type="entry name" value="Ketoacyl_synth_AS"/>
</dbReference>
<dbReference type="SUPFAM" id="SSF55048">
    <property type="entry name" value="Probable ACP-binding domain of malonyl-CoA ACP transacylase"/>
    <property type="match status" value="1"/>
</dbReference>
<keyword evidence="2" id="KW-0596">Phosphopantetheine</keyword>
<feature type="domain" description="Ketosynthase family 3 (KS3)" evidence="11">
    <location>
        <begin position="71"/>
        <end position="504"/>
    </location>
</feature>
<dbReference type="SMART" id="SM00822">
    <property type="entry name" value="PKS_KR"/>
    <property type="match status" value="1"/>
</dbReference>
<keyword evidence="3" id="KW-0597">Phosphoprotein</keyword>
<dbReference type="InterPro" id="IPR016036">
    <property type="entry name" value="Malonyl_transacylase_ACP-bd"/>
</dbReference>
<dbReference type="SMART" id="SM00825">
    <property type="entry name" value="PKS_KS"/>
    <property type="match status" value="1"/>
</dbReference>
<dbReference type="Gene3D" id="1.10.1200.10">
    <property type="entry name" value="ACP-like"/>
    <property type="match status" value="1"/>
</dbReference>
<proteinExistence type="predicted"/>
<keyword evidence="7" id="KW-0012">Acyltransferase</keyword>
<accession>A0AB39Q5V6</accession>
<keyword evidence="6" id="KW-0511">Multifunctional enzyme</keyword>
<dbReference type="InterPro" id="IPR055123">
    <property type="entry name" value="SpnB-like_Rossmann"/>
</dbReference>
<dbReference type="Gene3D" id="3.40.47.10">
    <property type="match status" value="1"/>
</dbReference>
<dbReference type="InterPro" id="IPR014031">
    <property type="entry name" value="Ketoacyl_synth_C"/>
</dbReference>
<organism evidence="13">
    <name type="scientific">Streptomyces sp. R28</name>
    <dbReference type="NCBI Taxonomy" id="3238628"/>
    <lineage>
        <taxon>Bacteria</taxon>
        <taxon>Bacillati</taxon>
        <taxon>Actinomycetota</taxon>
        <taxon>Actinomycetes</taxon>
        <taxon>Kitasatosporales</taxon>
        <taxon>Streptomycetaceae</taxon>
        <taxon>Streptomyces</taxon>
    </lineage>
</organism>
<dbReference type="SMART" id="SM00826">
    <property type="entry name" value="PKS_DH"/>
    <property type="match status" value="1"/>
</dbReference>
<dbReference type="InterPro" id="IPR016035">
    <property type="entry name" value="Acyl_Trfase/lysoPLipase"/>
</dbReference>
<dbReference type="InterPro" id="IPR020807">
    <property type="entry name" value="PKS_DH"/>
</dbReference>
<feature type="region of interest" description="C-terminal hotdog fold" evidence="8">
    <location>
        <begin position="1189"/>
        <end position="1329"/>
    </location>
</feature>
<dbReference type="PROSITE" id="PS52004">
    <property type="entry name" value="KS3_2"/>
    <property type="match status" value="1"/>
</dbReference>
<evidence type="ECO:0000256" key="6">
    <source>
        <dbReference type="ARBA" id="ARBA00023268"/>
    </source>
</evidence>
<dbReference type="SUPFAM" id="SSF52151">
    <property type="entry name" value="FabD/lysophospholipase-like"/>
    <property type="match status" value="1"/>
</dbReference>
<dbReference type="Gene3D" id="3.40.50.720">
    <property type="entry name" value="NAD(P)-binding Rossmann-like Domain"/>
    <property type="match status" value="1"/>
</dbReference>
<dbReference type="SUPFAM" id="SSF51735">
    <property type="entry name" value="NAD(P)-binding Rossmann-fold domains"/>
    <property type="match status" value="2"/>
</dbReference>
<dbReference type="PROSITE" id="PS50075">
    <property type="entry name" value="CARRIER"/>
    <property type="match status" value="1"/>
</dbReference>
<feature type="compositionally biased region" description="Low complexity" evidence="9">
    <location>
        <begin position="683"/>
        <end position="693"/>
    </location>
</feature>
<evidence type="ECO:0000256" key="7">
    <source>
        <dbReference type="ARBA" id="ARBA00023315"/>
    </source>
</evidence>
<dbReference type="InterPro" id="IPR032821">
    <property type="entry name" value="PKS_assoc"/>
</dbReference>
<sequence>MSNDSRRDDPQDVGARGSGHRTGADRTGVDRTGVDRTGATRDDKAREYLKRLTAELVGTRERLKAVEDAAREPIAIVSMGCRFPGGVTSPEDLWRLLESGTDAVSGLPDDRGWDLEALYDPDPASTGTSYAREGGFLDDCAGFDPEFFGISPREALAMDPQQRLLLETSWEALERAGIDPTTVRDSRTGVYAGVMYDDYGARLLHQPRSGAPADLEGYLVNGSAGSVASGRLSYALGLRGPAVTIDTACSSSLVALHLAAQALRLRECDLALAGGATVLSTPTMFIDFSRQRGLAADGRCKAFADAADGTGFGEGAGMVLLQRLSDARRDGRPVLAVIRGSAVNQDGAGNGLTAPNGLAQQRVVRAALDNAGLGPDQVDVVEAHGTGTRLGDPIEAQALLATYGRGRPADRPLWLGSLKSNIGHTQAAAGVAGVIKTVMAMRHAVLPQTLHVDAPSSHVDWSSGAVELLTGRRPWPRRADGEPLRAGVSSFGASGTNAHLILESAPEPADALAARPADFRTAPVMWTLSGRTRDALRDQAARLHTHLSGLAAAAPDAVASALAHRRTAFRHRAVVVGEDRATLLHGLRALADGPTEPGVRLVVGEAGGECRTAFLFSGQGSQRPGMGRELYARFPAFARALDDICAEMDRHLERPLRAVMFGEPGPVPRLDAVTETETEVDTEVGTGTGTEVGTEADTELGTEAVSGLDRGVGEAGLLDRTEYTQPALFALEVALFRLLTETWGVRPDAVMGHSVGEIAAAHVAGILDLTDACALVAARGRLMQRLPQGGAMAAVAASEAEMTPCLAGRDAQLALAAVNGPGSVVVSGDERAVLELVELWRSRGRDTKRLTVSHAFHSPHMDGMLTQFEQVARALSYRRPTLPVMSNLTMENGTAADPCTPDHWVRHVREPVRFLDGMRALRADGIDTFLELGPDAVLTAMARTCLDEEGTPTTTAPLTVPVLRRGHAETDSLTRAVAEAYVHGVPVTLAAADDRPGGVVDRVAAGLPTYPFQRQRYWLDSSAVPDPRSMGLDESPHPLLSAAAVLPEGRGTVWTGRLSTRSHPWLAEHTVRGQVVVPATALLELAQYAADTSPVPAPADSTDSTGNTVVELTLEAPMVLPPDAAVRLRVVLGTPDEHGNRALRIHSDQAHADAAGDDGWVRHASGTVGLAEPSTARPGPDSTWPPEDAEPLDVATEYERFADAGIGYGPAFRGLCAAWRRGSEVFAEVRLPGAHADGTGRYAVHPALLDAALHATARGLGLEHGLVPFSWSGARLSGSSADTLRVRIAPAPGAAGPETVTLTAVDPDGHLVFTVDSLALRRTDTERLAAAGAAHLPLHRQHWTALSEQPATTPAGPEEETRVRWADTTDEALFDKAAEESGRDGLPLLVELGGTPGPEPYAARDTVLRALTLVQRWVTDERHSGTRLTFVTHRAVATGDGHIDPASAAAWGLLCSARAEHPERIALLDTDGTPMSRHALAEAATLGGQLAVRDGVLLRPALVRATPAGTAPAWPTDAGTVLVTGGTGSLGAMAAKHLAAVHGVRNLLLLSRRGAAAPGAGELVAELTALGARADVVACDAADRDALRTALDGIPGDRPLTAVVHTAGVLDDGVVTAQNAERLAGVLRPKADAAWNLHELTRELPLSAFVVYSSAAATLGSAGQSGYAAANAYLDALAVRRRAEGLPAVSLAWGPWHGSAMAETLTDVDNARLRRTGIVPLHRAEGLAALDAAVGGAGDTAVILPIRVDPAALRDHDTPERIPEVLRSLAAPTPVPARATAATHEPGTARQATVTLAERLAGASRSDRAAALTAAVRDDVAAVLGHTDTTAITPDRSFRELGFDSLTAVELRNRLAAATGLRLSATVVFDHPTPQALAAHLDRALPGPETAVLDALDRLHDQLDDALRADANANANANVNDDVDVDDDDLRTRVTQRLESLLAAFTGTGRPADSADTGSTGTVGDRLRTASDDELFDLLDNGFRQ</sequence>
<comment type="pathway">
    <text evidence="1">Antibiotic biosynthesis.</text>
</comment>
<evidence type="ECO:0000259" key="12">
    <source>
        <dbReference type="PROSITE" id="PS52019"/>
    </source>
</evidence>
<dbReference type="InterPro" id="IPR014043">
    <property type="entry name" value="Acyl_transferase_dom"/>
</dbReference>
<feature type="region of interest" description="Disordered" evidence="9">
    <location>
        <begin position="1"/>
        <end position="43"/>
    </location>
</feature>
<dbReference type="Gene3D" id="3.10.129.110">
    <property type="entry name" value="Polyketide synthase dehydratase"/>
    <property type="match status" value="1"/>
</dbReference>
<dbReference type="InterPro" id="IPR006162">
    <property type="entry name" value="Ppantetheine_attach_site"/>
</dbReference>
<dbReference type="InterPro" id="IPR049551">
    <property type="entry name" value="PKS_DH_C"/>
</dbReference>
<feature type="compositionally biased region" description="Basic and acidic residues" evidence="9">
    <location>
        <begin position="1"/>
        <end position="10"/>
    </location>
</feature>
<dbReference type="GO" id="GO:0004315">
    <property type="term" value="F:3-oxoacyl-[acyl-carrier-protein] synthase activity"/>
    <property type="evidence" value="ECO:0007669"/>
    <property type="project" value="InterPro"/>
</dbReference>
<dbReference type="InterPro" id="IPR020806">
    <property type="entry name" value="PKS_PP-bd"/>
</dbReference>
<keyword evidence="5" id="KW-0045">Antibiotic biosynthesis</keyword>
<dbReference type="Pfam" id="PF08659">
    <property type="entry name" value="KR"/>
    <property type="match status" value="1"/>
</dbReference>
<dbReference type="CDD" id="cd00833">
    <property type="entry name" value="PKS"/>
    <property type="match status" value="1"/>
</dbReference>
<protein>
    <submittedName>
        <fullName evidence="13">SDR family NAD(P)-dependent oxidoreductase</fullName>
    </submittedName>
</protein>
<feature type="domain" description="Carrier" evidence="10">
    <location>
        <begin position="1810"/>
        <end position="1885"/>
    </location>
</feature>
<dbReference type="GO" id="GO:0006633">
    <property type="term" value="P:fatty acid biosynthetic process"/>
    <property type="evidence" value="ECO:0007669"/>
    <property type="project" value="InterPro"/>
</dbReference>
<dbReference type="Pfam" id="PF00109">
    <property type="entry name" value="ketoacyl-synt"/>
    <property type="match status" value="1"/>
</dbReference>
<dbReference type="GO" id="GO:0004312">
    <property type="term" value="F:fatty acid synthase activity"/>
    <property type="evidence" value="ECO:0007669"/>
    <property type="project" value="TreeGrafter"/>
</dbReference>
<dbReference type="PROSITE" id="PS00012">
    <property type="entry name" value="PHOSPHOPANTETHEINE"/>
    <property type="match status" value="1"/>
</dbReference>
<dbReference type="InterPro" id="IPR020841">
    <property type="entry name" value="PKS_Beta-ketoAc_synthase_dom"/>
</dbReference>
<evidence type="ECO:0000313" key="13">
    <source>
        <dbReference type="EMBL" id="XDQ38191.1"/>
    </source>
</evidence>
<dbReference type="InterPro" id="IPR049552">
    <property type="entry name" value="PKS_DH_N"/>
</dbReference>
<evidence type="ECO:0000256" key="4">
    <source>
        <dbReference type="ARBA" id="ARBA00022679"/>
    </source>
</evidence>
<dbReference type="Pfam" id="PF22953">
    <property type="entry name" value="SpnB_Rossmann"/>
    <property type="match status" value="1"/>
</dbReference>
<dbReference type="InterPro" id="IPR016039">
    <property type="entry name" value="Thiolase-like"/>
</dbReference>
<dbReference type="RefSeq" id="WP_369172895.1">
    <property type="nucleotide sequence ID" value="NZ_CP163439.1"/>
</dbReference>
<feature type="region of interest" description="N-terminal hotdog fold" evidence="8">
    <location>
        <begin position="1037"/>
        <end position="1175"/>
    </location>
</feature>
<feature type="active site" description="Proton donor; for dehydratase activity" evidence="8">
    <location>
        <position position="1250"/>
    </location>
</feature>
<dbReference type="FunFam" id="1.10.1200.10:FF:000007">
    <property type="entry name" value="Probable polyketide synthase pks17"/>
    <property type="match status" value="1"/>
</dbReference>
<feature type="active site" description="Proton acceptor; for dehydratase activity" evidence="8">
    <location>
        <position position="1069"/>
    </location>
</feature>
<dbReference type="InterPro" id="IPR036736">
    <property type="entry name" value="ACP-like_sf"/>
</dbReference>
<evidence type="ECO:0000256" key="5">
    <source>
        <dbReference type="ARBA" id="ARBA00023194"/>
    </source>
</evidence>
<dbReference type="InterPro" id="IPR001227">
    <property type="entry name" value="Ac_transferase_dom_sf"/>
</dbReference>
<dbReference type="SMART" id="SM01294">
    <property type="entry name" value="PKS_PP_betabranch"/>
    <property type="match status" value="1"/>
</dbReference>
<feature type="region of interest" description="Disordered" evidence="9">
    <location>
        <begin position="1169"/>
        <end position="1189"/>
    </location>
</feature>
<dbReference type="Gene3D" id="3.30.70.3290">
    <property type="match status" value="2"/>
</dbReference>
<dbReference type="InterPro" id="IPR009081">
    <property type="entry name" value="PP-bd_ACP"/>
</dbReference>
<name>A0AB39Q5V6_9ACTN</name>
<evidence type="ECO:0000256" key="8">
    <source>
        <dbReference type="PROSITE-ProRule" id="PRU01363"/>
    </source>
</evidence>
<dbReference type="EMBL" id="CP163439">
    <property type="protein sequence ID" value="XDQ38191.1"/>
    <property type="molecule type" value="Genomic_DNA"/>
</dbReference>
<dbReference type="InterPro" id="IPR049900">
    <property type="entry name" value="PKS_mFAS_DH"/>
</dbReference>
<dbReference type="InterPro" id="IPR057326">
    <property type="entry name" value="KR_dom"/>
</dbReference>
<evidence type="ECO:0000259" key="10">
    <source>
        <dbReference type="PROSITE" id="PS50075"/>
    </source>
</evidence>
<dbReference type="InterPro" id="IPR050091">
    <property type="entry name" value="PKS_NRPS_Biosynth_Enz"/>
</dbReference>
<dbReference type="InterPro" id="IPR036291">
    <property type="entry name" value="NAD(P)-bd_dom_sf"/>
</dbReference>
<dbReference type="FunFam" id="3.40.47.10:FF:000019">
    <property type="entry name" value="Polyketide synthase type I"/>
    <property type="match status" value="1"/>
</dbReference>
<dbReference type="InterPro" id="IPR013968">
    <property type="entry name" value="PKS_KR"/>
</dbReference>
<feature type="domain" description="PKS/mFAS DH" evidence="12">
    <location>
        <begin position="1037"/>
        <end position="1329"/>
    </location>
</feature>
<dbReference type="PANTHER" id="PTHR43775">
    <property type="entry name" value="FATTY ACID SYNTHASE"/>
    <property type="match status" value="1"/>
</dbReference>
<dbReference type="Gene3D" id="3.40.366.10">
    <property type="entry name" value="Malonyl-Coenzyme A Acyl Carrier Protein, domain 2"/>
    <property type="match status" value="2"/>
</dbReference>
<dbReference type="SMART" id="SM00823">
    <property type="entry name" value="PKS_PP"/>
    <property type="match status" value="1"/>
</dbReference>
<dbReference type="Pfam" id="PF00550">
    <property type="entry name" value="PP-binding"/>
    <property type="match status" value="1"/>
</dbReference>
<evidence type="ECO:0000256" key="1">
    <source>
        <dbReference type="ARBA" id="ARBA00004792"/>
    </source>
</evidence>
<dbReference type="InterPro" id="IPR014030">
    <property type="entry name" value="Ketoacyl_synth_N"/>
</dbReference>
<dbReference type="GO" id="GO:0033068">
    <property type="term" value="P:macrolide biosynthetic process"/>
    <property type="evidence" value="ECO:0007669"/>
    <property type="project" value="UniProtKB-ARBA"/>
</dbReference>
<evidence type="ECO:0000256" key="3">
    <source>
        <dbReference type="ARBA" id="ARBA00022553"/>
    </source>
</evidence>
<evidence type="ECO:0000259" key="11">
    <source>
        <dbReference type="PROSITE" id="PS52004"/>
    </source>
</evidence>
<dbReference type="SUPFAM" id="SSF47336">
    <property type="entry name" value="ACP-like"/>
    <property type="match status" value="1"/>
</dbReference>
<dbReference type="InterPro" id="IPR042104">
    <property type="entry name" value="PKS_dehydratase_sf"/>
</dbReference>
<keyword evidence="4" id="KW-0808">Transferase</keyword>
<feature type="compositionally biased region" description="Basic and acidic residues" evidence="9">
    <location>
        <begin position="22"/>
        <end position="43"/>
    </location>
</feature>
<dbReference type="PROSITE" id="PS00606">
    <property type="entry name" value="KS3_1"/>
    <property type="match status" value="1"/>
</dbReference>
<gene>
    <name evidence="13" type="ORF">AB5J49_35230</name>
</gene>
<dbReference type="PROSITE" id="PS52019">
    <property type="entry name" value="PKS_MFAS_DH"/>
    <property type="match status" value="1"/>
</dbReference>
<dbReference type="Pfam" id="PF16197">
    <property type="entry name" value="KAsynt_C_assoc"/>
    <property type="match status" value="1"/>
</dbReference>